<dbReference type="KEGG" id="sphu:SPPYR_3193"/>
<dbReference type="AlphaFoldDB" id="A0A1Y5PWA7"/>
<gene>
    <name evidence="1" type="ORF">SPPYR_3193</name>
</gene>
<reference evidence="1" key="1">
    <citation type="submission" date="2016-03" db="EMBL/GenBank/DDBJ databases">
        <authorList>
            <person name="Ploux O."/>
        </authorList>
    </citation>
    <scope>NUCLEOTIDE SEQUENCE</scope>
    <source>
        <strain evidence="1">UC10</strain>
    </source>
</reference>
<name>A0A1Y5PWA7_9SPHN</name>
<proteinExistence type="predicted"/>
<sequence length="60" mass="6364">MTVTPAEAGAAGGLCLDRWTRPTTAPAFAGATAPIEGLYFARHDRHREAVVILTRRQGSA</sequence>
<dbReference type="EMBL" id="LT598653">
    <property type="protein sequence ID" value="SBV34313.1"/>
    <property type="molecule type" value="Genomic_DNA"/>
</dbReference>
<accession>A0A1Y5PWA7</accession>
<organism evidence="1">
    <name type="scientific">uncultured Sphingopyxis sp</name>
    <dbReference type="NCBI Taxonomy" id="310581"/>
    <lineage>
        <taxon>Bacteria</taxon>
        <taxon>Pseudomonadati</taxon>
        <taxon>Pseudomonadota</taxon>
        <taxon>Alphaproteobacteria</taxon>
        <taxon>Sphingomonadales</taxon>
        <taxon>Sphingomonadaceae</taxon>
        <taxon>Sphingopyxis</taxon>
        <taxon>environmental samples</taxon>
    </lineage>
</organism>
<protein>
    <submittedName>
        <fullName evidence="1">Uncharacterized protein</fullName>
    </submittedName>
</protein>
<evidence type="ECO:0000313" key="1">
    <source>
        <dbReference type="EMBL" id="SBV34313.1"/>
    </source>
</evidence>